<dbReference type="Proteomes" id="UP000449944">
    <property type="component" value="Unassembled WGS sequence"/>
</dbReference>
<evidence type="ECO:0008006" key="3">
    <source>
        <dbReference type="Google" id="ProtNLM"/>
    </source>
</evidence>
<protein>
    <recommendedName>
        <fullName evidence="3">Phage protein</fullName>
    </recommendedName>
</protein>
<evidence type="ECO:0000313" key="2">
    <source>
        <dbReference type="Proteomes" id="UP000449944"/>
    </source>
</evidence>
<name>A0AAW9V6R7_9GAMM</name>
<sequence length="198" mass="21950">MMVLEWPEAVVPATMNWQLISNSKSFASVFTGSVQTVRFPGSRWRCTLTFNNLTEQLSRDLEVLMAALDGESGRVRISNWLRQGLTGKGEARISTANQTGKILQTKGWIASSIILRKGDYLTVGNELKMVTDNVISDKEGNAVIPISPMLRVSPAANDKLETVRPFGVFKLTSNDQGNFQYRPGVFSNVTITFEEALF</sequence>
<dbReference type="AlphaFoldDB" id="A0AAW9V6R7"/>
<dbReference type="EMBL" id="WLUB01000009">
    <property type="protein sequence ID" value="MTC33603.1"/>
    <property type="molecule type" value="Genomic_DNA"/>
</dbReference>
<comment type="caution">
    <text evidence="1">The sequence shown here is derived from an EMBL/GenBank/DDBJ whole genome shotgun (WGS) entry which is preliminary data.</text>
</comment>
<organism evidence="1 2">
    <name type="scientific">Providencia alcalifaciens</name>
    <dbReference type="NCBI Taxonomy" id="126385"/>
    <lineage>
        <taxon>Bacteria</taxon>
        <taxon>Pseudomonadati</taxon>
        <taxon>Pseudomonadota</taxon>
        <taxon>Gammaproteobacteria</taxon>
        <taxon>Enterobacterales</taxon>
        <taxon>Morganellaceae</taxon>
        <taxon>Providencia</taxon>
    </lineage>
</organism>
<reference evidence="1 2" key="1">
    <citation type="submission" date="2019-10" db="EMBL/GenBank/DDBJ databases">
        <title>Comparative genomic analysis of Providencia.</title>
        <authorList>
            <person name="Yuan C."/>
            <person name="Wei Y."/>
            <person name="Yin Z."/>
        </authorList>
    </citation>
    <scope>NUCLEOTIDE SEQUENCE [LARGE SCALE GENOMIC DNA]</scope>
    <source>
        <strain evidence="2">wls1934</strain>
    </source>
</reference>
<proteinExistence type="predicted"/>
<accession>A0AAW9V6R7</accession>
<evidence type="ECO:0000313" key="1">
    <source>
        <dbReference type="EMBL" id="MTC33603.1"/>
    </source>
</evidence>
<gene>
    <name evidence="1" type="ORF">GKR67_03125</name>
</gene>